<dbReference type="InterPro" id="IPR050725">
    <property type="entry name" value="CysQ/Inositol_MonoPase"/>
</dbReference>
<dbReference type="Gene3D" id="3.30.540.10">
    <property type="entry name" value="Fructose-1,6-Bisphosphatase, subunit A, domain 1"/>
    <property type="match status" value="1"/>
</dbReference>
<evidence type="ECO:0000313" key="12">
    <source>
        <dbReference type="Proteomes" id="UP000218899"/>
    </source>
</evidence>
<evidence type="ECO:0000256" key="1">
    <source>
        <dbReference type="ARBA" id="ARBA00001625"/>
    </source>
</evidence>
<feature type="binding site" evidence="9">
    <location>
        <position position="70"/>
    </location>
    <ligand>
        <name>Mg(2+)</name>
        <dbReference type="ChEBI" id="CHEBI:18420"/>
        <label>1</label>
    </ligand>
</feature>
<sequence>MPAADPCAYLDAVLQTALEAGRRILDVYEREFTVTEKEDGSPVTAADHAAQAVIVEGLERLAPDIPILAEESADVDYGRRAGWKRFWLVDPLDGTKEFVSRNGEFTVNIALVEDGRPVLGVVYVPVTGVSYRACRGGGAMKQKGLCAAERIQARAYGGGRPMVVASRSHVTEALKQYIERIGEHDLVSMGSSLKFCLVADGTADVYPRLGPTMEWDTAAAQCVVEEAGGRVVGPDNRPLTYNKPSLRNPWLITSGKGEYDWTRFLPAQRD</sequence>
<evidence type="ECO:0000256" key="4">
    <source>
        <dbReference type="ARBA" id="ARBA00022519"/>
    </source>
</evidence>
<feature type="binding site" evidence="9">
    <location>
        <position position="70"/>
    </location>
    <ligand>
        <name>substrate</name>
    </ligand>
</feature>
<name>A0A1C7AFU4_9GAMM</name>
<dbReference type="Pfam" id="PF00459">
    <property type="entry name" value="Inositol_P"/>
    <property type="match status" value="1"/>
</dbReference>
<feature type="binding site" evidence="9 10">
    <location>
        <position position="90"/>
    </location>
    <ligand>
        <name>Mg(2+)</name>
        <dbReference type="ChEBI" id="CHEBI:18420"/>
        <label>2</label>
    </ligand>
</feature>
<keyword evidence="7 9" id="KW-0460">Magnesium</keyword>
<dbReference type="GO" id="GO:0005886">
    <property type="term" value="C:plasma membrane"/>
    <property type="evidence" value="ECO:0007669"/>
    <property type="project" value="UniProtKB-SubCell"/>
</dbReference>
<protein>
    <recommendedName>
        <fullName evidence="9">3'(2'),5'-bisphosphate nucleotidase CysQ</fullName>
        <ecNumber evidence="9">3.1.3.7</ecNumber>
    </recommendedName>
    <alternativeName>
        <fullName evidence="9">3'(2'),5-bisphosphonucleoside 3'(2')-phosphohydrolase</fullName>
    </alternativeName>
    <alternativeName>
        <fullName evidence="9">3'-phosphoadenosine 5'-phosphate phosphatase</fullName>
        <shortName evidence="9">PAP phosphatase</shortName>
    </alternativeName>
</protein>
<dbReference type="InterPro" id="IPR020583">
    <property type="entry name" value="Inositol_monoP_metal-BS"/>
</dbReference>
<dbReference type="PROSITE" id="PS00629">
    <property type="entry name" value="IMP_1"/>
    <property type="match status" value="1"/>
</dbReference>
<dbReference type="EC" id="3.1.3.7" evidence="9"/>
<keyword evidence="12" id="KW-1185">Reference proteome</keyword>
<evidence type="ECO:0000256" key="10">
    <source>
        <dbReference type="PIRSR" id="PIRSR600760-2"/>
    </source>
</evidence>
<dbReference type="CDD" id="cd01638">
    <property type="entry name" value="CysQ"/>
    <property type="match status" value="1"/>
</dbReference>
<dbReference type="FunFam" id="3.30.540.10:FF:000007">
    <property type="entry name" value="3'(2'),5'-bisphosphate nucleotidase CysQ"/>
    <property type="match status" value="1"/>
</dbReference>
<dbReference type="FunFam" id="3.40.190.80:FF:000005">
    <property type="entry name" value="3'(2'),5'-bisphosphate nucleotidase CysQ"/>
    <property type="match status" value="1"/>
</dbReference>
<dbReference type="PRINTS" id="PR00377">
    <property type="entry name" value="IMPHPHTASES"/>
</dbReference>
<feature type="binding site" evidence="9">
    <location>
        <begin position="92"/>
        <end position="95"/>
    </location>
    <ligand>
        <name>substrate</name>
    </ligand>
</feature>
<keyword evidence="4 9" id="KW-0997">Cell inner membrane</keyword>
<feature type="binding site" evidence="9">
    <location>
        <position position="90"/>
    </location>
    <ligand>
        <name>Mg(2+)</name>
        <dbReference type="ChEBI" id="CHEBI:18420"/>
        <label>1</label>
    </ligand>
</feature>
<feature type="binding site" evidence="10">
    <location>
        <position position="70"/>
    </location>
    <ligand>
        <name>Mg(2+)</name>
        <dbReference type="ChEBI" id="CHEBI:18420"/>
        <label>1</label>
        <note>catalytic</note>
    </ligand>
</feature>
<dbReference type="OrthoDB" id="9785695at2"/>
<feature type="binding site" evidence="10">
    <location>
        <position position="92"/>
    </location>
    <ligand>
        <name>Mg(2+)</name>
        <dbReference type="ChEBI" id="CHEBI:18420"/>
        <label>1</label>
        <note>catalytic</note>
    </ligand>
</feature>
<dbReference type="InterPro" id="IPR006240">
    <property type="entry name" value="CysQ"/>
</dbReference>
<comment type="function">
    <text evidence="9">Converts adenosine-3',5'-bisphosphate (PAP) to AMP.</text>
</comment>
<dbReference type="GO" id="GO:0000103">
    <property type="term" value="P:sulfate assimilation"/>
    <property type="evidence" value="ECO:0007669"/>
    <property type="project" value="TreeGrafter"/>
</dbReference>
<comment type="subcellular location">
    <subcellularLocation>
        <location evidence="9">Cell inner membrane</location>
        <topology evidence="9">Peripheral membrane protein</topology>
        <orientation evidence="9">Cytoplasmic side</orientation>
    </subcellularLocation>
</comment>
<feature type="binding site" evidence="9">
    <location>
        <position position="92"/>
    </location>
    <ligand>
        <name>Mg(2+)</name>
        <dbReference type="ChEBI" id="CHEBI:18420"/>
        <label>1</label>
    </ligand>
</feature>
<evidence type="ECO:0000256" key="7">
    <source>
        <dbReference type="ARBA" id="ARBA00022842"/>
    </source>
</evidence>
<dbReference type="Gene3D" id="3.40.190.80">
    <property type="match status" value="1"/>
</dbReference>
<dbReference type="Proteomes" id="UP000218899">
    <property type="component" value="Chromosome"/>
</dbReference>
<organism evidence="11 12">
    <name type="scientific">Sulfurifustis variabilis</name>
    <dbReference type="NCBI Taxonomy" id="1675686"/>
    <lineage>
        <taxon>Bacteria</taxon>
        <taxon>Pseudomonadati</taxon>
        <taxon>Pseudomonadota</taxon>
        <taxon>Gammaproteobacteria</taxon>
        <taxon>Acidiferrobacterales</taxon>
        <taxon>Acidiferrobacteraceae</taxon>
        <taxon>Sulfurifustis</taxon>
    </lineage>
</organism>
<accession>A0A1C7AFU4</accession>
<keyword evidence="6 9" id="KW-0378">Hydrolase</keyword>
<dbReference type="InterPro" id="IPR000760">
    <property type="entry name" value="Inositol_monophosphatase-like"/>
</dbReference>
<dbReference type="EMBL" id="AP014936">
    <property type="protein sequence ID" value="BAU50275.1"/>
    <property type="molecule type" value="Genomic_DNA"/>
</dbReference>
<dbReference type="KEGG" id="sva:SVA_3741"/>
<keyword evidence="3 9" id="KW-1003">Cell membrane</keyword>
<comment type="cofactor">
    <cofactor evidence="9 10">
        <name>Mg(2+)</name>
        <dbReference type="ChEBI" id="CHEBI:18420"/>
    </cofactor>
</comment>
<evidence type="ECO:0000256" key="5">
    <source>
        <dbReference type="ARBA" id="ARBA00022723"/>
    </source>
</evidence>
<comment type="catalytic activity">
    <reaction evidence="1 9">
        <text>adenosine 3',5'-bisphosphate + H2O = AMP + phosphate</text>
        <dbReference type="Rhea" id="RHEA:10040"/>
        <dbReference type="ChEBI" id="CHEBI:15377"/>
        <dbReference type="ChEBI" id="CHEBI:43474"/>
        <dbReference type="ChEBI" id="CHEBI:58343"/>
        <dbReference type="ChEBI" id="CHEBI:456215"/>
        <dbReference type="EC" id="3.1.3.7"/>
    </reaction>
</comment>
<dbReference type="GO" id="GO:0000287">
    <property type="term" value="F:magnesium ion binding"/>
    <property type="evidence" value="ECO:0007669"/>
    <property type="project" value="UniProtKB-UniRule"/>
</dbReference>
<dbReference type="NCBIfam" id="TIGR01331">
    <property type="entry name" value="bisphos_cysQ"/>
    <property type="match status" value="1"/>
</dbReference>
<evidence type="ECO:0000256" key="2">
    <source>
        <dbReference type="ARBA" id="ARBA00005289"/>
    </source>
</evidence>
<dbReference type="GO" id="GO:0008441">
    <property type="term" value="F:3'(2'),5'-bisphosphate nucleotidase activity"/>
    <property type="evidence" value="ECO:0007669"/>
    <property type="project" value="UniProtKB-UniRule"/>
</dbReference>
<evidence type="ECO:0000256" key="9">
    <source>
        <dbReference type="HAMAP-Rule" id="MF_02095"/>
    </source>
</evidence>
<dbReference type="PANTHER" id="PTHR43028:SF5">
    <property type="entry name" value="3'(2'),5'-BISPHOSPHATE NUCLEOTIDASE 1"/>
    <property type="match status" value="1"/>
</dbReference>
<evidence type="ECO:0000256" key="8">
    <source>
        <dbReference type="ARBA" id="ARBA00023136"/>
    </source>
</evidence>
<dbReference type="HAMAP" id="MF_02095">
    <property type="entry name" value="CysQ"/>
    <property type="match status" value="1"/>
</dbReference>
<evidence type="ECO:0000313" key="11">
    <source>
        <dbReference type="EMBL" id="BAU50275.1"/>
    </source>
</evidence>
<keyword evidence="5 9" id="KW-0479">Metal-binding</keyword>
<feature type="binding site" evidence="9">
    <location>
        <position position="216"/>
    </location>
    <ligand>
        <name>Mg(2+)</name>
        <dbReference type="ChEBI" id="CHEBI:18420"/>
        <label>2</label>
    </ligand>
</feature>
<comment type="similarity">
    <text evidence="2 9">Belongs to the inositol monophosphatase superfamily. CysQ family.</text>
</comment>
<reference evidence="11 12" key="1">
    <citation type="submission" date="2015-08" db="EMBL/GenBank/DDBJ databases">
        <title>Complete genome sequence of Sulfurifustis variabilis.</title>
        <authorList>
            <person name="Miura A."/>
            <person name="Kojima H."/>
            <person name="Fukui M."/>
        </authorList>
    </citation>
    <scope>NUCLEOTIDE SEQUENCE [LARGE SCALE GENOMIC DNA]</scope>
    <source>
        <strain evidence="12">skN76</strain>
    </source>
</reference>
<dbReference type="InterPro" id="IPR020550">
    <property type="entry name" value="Inositol_monophosphatase_CS"/>
</dbReference>
<evidence type="ECO:0000256" key="6">
    <source>
        <dbReference type="ARBA" id="ARBA00022801"/>
    </source>
</evidence>
<feature type="binding site" evidence="10">
    <location>
        <position position="216"/>
    </location>
    <ligand>
        <name>Mg(2+)</name>
        <dbReference type="ChEBI" id="CHEBI:18420"/>
        <label>1</label>
        <note>catalytic</note>
    </ligand>
</feature>
<feature type="binding site" evidence="9">
    <location>
        <position position="216"/>
    </location>
    <ligand>
        <name>substrate</name>
    </ligand>
</feature>
<dbReference type="RefSeq" id="WP_096462591.1">
    <property type="nucleotide sequence ID" value="NZ_AP014936.1"/>
</dbReference>
<proteinExistence type="inferred from homology"/>
<feature type="binding site" evidence="9 10">
    <location>
        <position position="93"/>
    </location>
    <ligand>
        <name>Mg(2+)</name>
        <dbReference type="ChEBI" id="CHEBI:18420"/>
        <label>2</label>
    </ligand>
</feature>
<keyword evidence="8 9" id="KW-0472">Membrane</keyword>
<evidence type="ECO:0000256" key="3">
    <source>
        <dbReference type="ARBA" id="ARBA00022475"/>
    </source>
</evidence>
<dbReference type="GO" id="GO:0046854">
    <property type="term" value="P:phosphatidylinositol phosphate biosynthetic process"/>
    <property type="evidence" value="ECO:0007669"/>
    <property type="project" value="InterPro"/>
</dbReference>
<dbReference type="PROSITE" id="PS00630">
    <property type="entry name" value="IMP_2"/>
    <property type="match status" value="1"/>
</dbReference>
<gene>
    <name evidence="9" type="primary">cysQ</name>
    <name evidence="11" type="ORF">SVA_3741</name>
</gene>
<dbReference type="SUPFAM" id="SSF56655">
    <property type="entry name" value="Carbohydrate phosphatase"/>
    <property type="match status" value="1"/>
</dbReference>
<dbReference type="AlphaFoldDB" id="A0A1C7AFU4"/>
<dbReference type="PANTHER" id="PTHR43028">
    <property type="entry name" value="3'(2'),5'-BISPHOSPHATE NUCLEOTIDASE 1"/>
    <property type="match status" value="1"/>
</dbReference>
<dbReference type="GO" id="GO:0050427">
    <property type="term" value="P:3'-phosphoadenosine 5'-phosphosulfate metabolic process"/>
    <property type="evidence" value="ECO:0007669"/>
    <property type="project" value="TreeGrafter"/>
</dbReference>